<name>A0A1X0IAI7_9MYCO</name>
<dbReference type="Gene3D" id="3.40.1360.10">
    <property type="match status" value="1"/>
</dbReference>
<evidence type="ECO:0000313" key="3">
    <source>
        <dbReference type="Proteomes" id="UP000192513"/>
    </source>
</evidence>
<accession>A0A1X0IAI7</accession>
<evidence type="ECO:0000313" key="2">
    <source>
        <dbReference type="EMBL" id="ORB40262.1"/>
    </source>
</evidence>
<protein>
    <recommendedName>
        <fullName evidence="1">Toprim domain-containing protein</fullName>
    </recommendedName>
</protein>
<dbReference type="STRING" id="590652.BST39_14325"/>
<dbReference type="InterPro" id="IPR034154">
    <property type="entry name" value="TOPRIM_DnaG/twinkle"/>
</dbReference>
<keyword evidence="3" id="KW-1185">Reference proteome</keyword>
<dbReference type="Pfam" id="PF13362">
    <property type="entry name" value="Toprim_3"/>
    <property type="match status" value="1"/>
</dbReference>
<dbReference type="InterPro" id="IPR006171">
    <property type="entry name" value="TOPRIM_dom"/>
</dbReference>
<proteinExistence type="predicted"/>
<sequence>MSAYEGLLDALREHGSTVKVNGDSATAQCPAHADKRPSLGLRAIEGRVLVFCHAGCLTEDIMACLGLSMSALFDDRKGATYVYSDGRKVHRDADKKFRQRGNTKGKALFHVECIGDAEIVYVPEGENDVLAIESVGGAAVCNAMGAGKAHLFDWSPLKGRNVVIIADRDDAGHAHADQVASILDDIAADVRIAEAKMGKDAADHIAAGHPLGELVTVVSPLLAGLRSAADLENMTFPELVEHVPNLITEGFGILAGSPKVGKSWLATGIALACAQGGRVFGTIKVAPRAVLLLALEDGERRLQQRMWKLNGDDPLPEKLDYLTVIEPGQVMPTIKEWLKAHRHDDNPPLVVLDTFGKVRPQRKPGEDAYIADYQTGSYIKRVADSVPGAAILVVHHDRKASSEDWLHSVSGTQGVTGSADYILLLTRKRKSAEGLLSVTGRDIRENEYATLLIDGIWKLEGGSFGTAAEAVETRREREKLGDRALEVLAFVNSRTETRAADLSELGIGQDQARVCLNRLADSGRINKFGRGRYKPLLRVTSVTNDEENEDNVTNITNITNPLDQENPRCKHCDDLLLLDESRRRGYCSKPKCLLEHQHQQPEGTHEER</sequence>
<dbReference type="Proteomes" id="UP000192513">
    <property type="component" value="Unassembled WGS sequence"/>
</dbReference>
<dbReference type="Pfam" id="PF13481">
    <property type="entry name" value="AAA_25"/>
    <property type="match status" value="1"/>
</dbReference>
<feature type="domain" description="Toprim" evidence="1">
    <location>
        <begin position="120"/>
        <end position="205"/>
    </location>
</feature>
<comment type="caution">
    <text evidence="2">The sequence shown here is derived from an EMBL/GenBank/DDBJ whole genome shotgun (WGS) entry which is preliminary data.</text>
</comment>
<organism evidence="2 3">
    <name type="scientific">Mycobacterium paraseoulense</name>
    <dbReference type="NCBI Taxonomy" id="590652"/>
    <lineage>
        <taxon>Bacteria</taxon>
        <taxon>Bacillati</taxon>
        <taxon>Actinomycetota</taxon>
        <taxon>Actinomycetes</taxon>
        <taxon>Mycobacteriales</taxon>
        <taxon>Mycobacteriaceae</taxon>
        <taxon>Mycobacterium</taxon>
    </lineage>
</organism>
<dbReference type="Gene3D" id="3.40.50.300">
    <property type="entry name" value="P-loop containing nucleotide triphosphate hydrolases"/>
    <property type="match status" value="1"/>
</dbReference>
<dbReference type="SUPFAM" id="SSF56731">
    <property type="entry name" value="DNA primase core"/>
    <property type="match status" value="1"/>
</dbReference>
<dbReference type="RefSeq" id="WP_083172560.1">
    <property type="nucleotide sequence ID" value="NZ_AP022619.1"/>
</dbReference>
<dbReference type="EMBL" id="MVIE01000016">
    <property type="protein sequence ID" value="ORB40262.1"/>
    <property type="molecule type" value="Genomic_DNA"/>
</dbReference>
<dbReference type="AlphaFoldDB" id="A0A1X0IAI7"/>
<reference evidence="2 3" key="1">
    <citation type="submission" date="2017-02" db="EMBL/GenBank/DDBJ databases">
        <title>The new phylogeny of genus Mycobacterium.</title>
        <authorList>
            <person name="Tortoli E."/>
            <person name="Trovato A."/>
            <person name="Cirillo D.M."/>
        </authorList>
    </citation>
    <scope>NUCLEOTIDE SEQUENCE [LARGE SCALE GENOMIC DNA]</scope>
    <source>
        <strain evidence="2 3">DSM 45000</strain>
    </source>
</reference>
<dbReference type="InterPro" id="IPR027417">
    <property type="entry name" value="P-loop_NTPase"/>
</dbReference>
<dbReference type="SUPFAM" id="SSF52540">
    <property type="entry name" value="P-loop containing nucleoside triphosphate hydrolases"/>
    <property type="match status" value="1"/>
</dbReference>
<dbReference type="CDD" id="cd01029">
    <property type="entry name" value="TOPRIM_primases"/>
    <property type="match status" value="1"/>
</dbReference>
<gene>
    <name evidence="2" type="ORF">BST39_14325</name>
</gene>
<dbReference type="OrthoDB" id="9775547at2"/>
<evidence type="ECO:0000259" key="1">
    <source>
        <dbReference type="Pfam" id="PF13362"/>
    </source>
</evidence>